<accession>A0ACC0E558</accession>
<sequence length="115" mass="13315">MDKVFRKETVNLTQLHKNVLRRDRKDELFVHLKYVLHIRGEAGCDANQPCLSPRYYPVHWISSPSSLALVIYHLSIPSQHNWPSTSSFILNNFSRGPHTALSSLKFIKKAPRFCL</sequence>
<reference evidence="2" key="1">
    <citation type="journal article" date="2018" name="BMC Genomics">
        <title>Genomic insights into host adaptation between the wheat stripe rust pathogen (Puccinia striiformis f. sp. tritici) and the barley stripe rust pathogen (Puccinia striiformis f. sp. hordei).</title>
        <authorList>
            <person name="Xia C."/>
            <person name="Wang M."/>
            <person name="Yin C."/>
            <person name="Cornejo O.E."/>
            <person name="Hulbert S.H."/>
            <person name="Chen X."/>
        </authorList>
    </citation>
    <scope>NUCLEOTIDE SEQUENCE [LARGE SCALE GENOMIC DNA]</scope>
    <source>
        <strain evidence="2">93-210</strain>
    </source>
</reference>
<proteinExistence type="predicted"/>
<keyword evidence="2" id="KW-1185">Reference proteome</keyword>
<dbReference type="EMBL" id="CM045874">
    <property type="protein sequence ID" value="KAI7944409.1"/>
    <property type="molecule type" value="Genomic_DNA"/>
</dbReference>
<dbReference type="Proteomes" id="UP001060170">
    <property type="component" value="Chromosome 10"/>
</dbReference>
<evidence type="ECO:0000313" key="1">
    <source>
        <dbReference type="EMBL" id="KAI7944409.1"/>
    </source>
</evidence>
<evidence type="ECO:0000313" key="2">
    <source>
        <dbReference type="Proteomes" id="UP001060170"/>
    </source>
</evidence>
<reference evidence="1 2" key="3">
    <citation type="journal article" date="2022" name="Microbiol. Spectr.">
        <title>Folding features and dynamics of 3D genome architecture in plant fungal pathogens.</title>
        <authorList>
            <person name="Xia C."/>
        </authorList>
    </citation>
    <scope>NUCLEOTIDE SEQUENCE [LARGE SCALE GENOMIC DNA]</scope>
    <source>
        <strain evidence="1 2">93-210</strain>
    </source>
</reference>
<reference evidence="2" key="2">
    <citation type="journal article" date="2018" name="Mol. Plant Microbe Interact.">
        <title>Genome sequence resources for the wheat stripe rust pathogen (Puccinia striiformis f. sp. tritici) and the barley stripe rust pathogen (Puccinia striiformis f. sp. hordei).</title>
        <authorList>
            <person name="Xia C."/>
            <person name="Wang M."/>
            <person name="Yin C."/>
            <person name="Cornejo O.E."/>
            <person name="Hulbert S.H."/>
            <person name="Chen X."/>
        </authorList>
    </citation>
    <scope>NUCLEOTIDE SEQUENCE [LARGE SCALE GENOMIC DNA]</scope>
    <source>
        <strain evidence="2">93-210</strain>
    </source>
</reference>
<organism evidence="1 2">
    <name type="scientific">Puccinia striiformis f. sp. tritici</name>
    <dbReference type="NCBI Taxonomy" id="168172"/>
    <lineage>
        <taxon>Eukaryota</taxon>
        <taxon>Fungi</taxon>
        <taxon>Dikarya</taxon>
        <taxon>Basidiomycota</taxon>
        <taxon>Pucciniomycotina</taxon>
        <taxon>Pucciniomycetes</taxon>
        <taxon>Pucciniales</taxon>
        <taxon>Pucciniaceae</taxon>
        <taxon>Puccinia</taxon>
    </lineage>
</organism>
<protein>
    <submittedName>
        <fullName evidence="1">Uncharacterized protein</fullName>
    </submittedName>
</protein>
<name>A0ACC0E558_9BASI</name>
<gene>
    <name evidence="1" type="ORF">MJO28_010104</name>
</gene>
<comment type="caution">
    <text evidence="1">The sequence shown here is derived from an EMBL/GenBank/DDBJ whole genome shotgun (WGS) entry which is preliminary data.</text>
</comment>